<dbReference type="InterPro" id="IPR000073">
    <property type="entry name" value="AB_hydrolase_1"/>
</dbReference>
<accession>A0AAV7DRF2</accession>
<dbReference type="InterPro" id="IPR022742">
    <property type="entry name" value="Hydrolase_4"/>
</dbReference>
<feature type="domain" description="Serine aminopeptidase S33" evidence="1">
    <location>
        <begin position="56"/>
        <end position="297"/>
    </location>
</feature>
<dbReference type="InterPro" id="IPR029058">
    <property type="entry name" value="AB_hydrolase_fold"/>
</dbReference>
<sequence>MTHPIHQATEESLFGGLTREEFLKKHQVLHEESFMLNSQKMKIFTQSWRLKSANPLKGIVAMVHGYTGDSSWLIQLTAVAIAKLGFYVCALDLQGHGSSDGARGHIPDINPVVDDCIQYFDSVRLKHPELPAFLYGESLGGAIALLVSLRQNVEQWKGLILSGAMCGVSSKVKPLWPLEKLLPVAAFFLSSKRVVLTKPLTERSFKEEWKRRLVAKNPKRIHSTKPTAGTALEMMRICEEIERRSREVETPLLVLHGEDDLVCDAESATLVYENASSKDKTLKILPGVWHQFIGEPEEGVDLAFGIVFSWLEQRAKKATTAANGGLTHAGI</sequence>
<evidence type="ECO:0000313" key="3">
    <source>
        <dbReference type="Proteomes" id="UP000825729"/>
    </source>
</evidence>
<name>A0AAV7DRF2_ARIFI</name>
<dbReference type="AlphaFoldDB" id="A0AAV7DRF2"/>
<organism evidence="2 3">
    <name type="scientific">Aristolochia fimbriata</name>
    <name type="common">White veined hardy Dutchman's pipe vine</name>
    <dbReference type="NCBI Taxonomy" id="158543"/>
    <lineage>
        <taxon>Eukaryota</taxon>
        <taxon>Viridiplantae</taxon>
        <taxon>Streptophyta</taxon>
        <taxon>Embryophyta</taxon>
        <taxon>Tracheophyta</taxon>
        <taxon>Spermatophyta</taxon>
        <taxon>Magnoliopsida</taxon>
        <taxon>Magnoliidae</taxon>
        <taxon>Piperales</taxon>
        <taxon>Aristolochiaceae</taxon>
        <taxon>Aristolochia</taxon>
    </lineage>
</organism>
<evidence type="ECO:0000259" key="1">
    <source>
        <dbReference type="Pfam" id="PF12146"/>
    </source>
</evidence>
<dbReference type="EMBL" id="JAINDJ010000008">
    <property type="protein sequence ID" value="KAG9439140.1"/>
    <property type="molecule type" value="Genomic_DNA"/>
</dbReference>
<protein>
    <recommendedName>
        <fullName evidence="1">Serine aminopeptidase S33 domain-containing protein</fullName>
    </recommendedName>
</protein>
<dbReference type="Pfam" id="PF12146">
    <property type="entry name" value="Hydrolase_4"/>
    <property type="match status" value="1"/>
</dbReference>
<evidence type="ECO:0000313" key="2">
    <source>
        <dbReference type="EMBL" id="KAG9439140.1"/>
    </source>
</evidence>
<dbReference type="Gene3D" id="3.40.50.1820">
    <property type="entry name" value="alpha/beta hydrolase"/>
    <property type="match status" value="1"/>
</dbReference>
<proteinExistence type="predicted"/>
<dbReference type="SUPFAM" id="SSF53474">
    <property type="entry name" value="alpha/beta-Hydrolases"/>
    <property type="match status" value="1"/>
</dbReference>
<dbReference type="Proteomes" id="UP000825729">
    <property type="component" value="Unassembled WGS sequence"/>
</dbReference>
<dbReference type="PANTHER" id="PTHR11614">
    <property type="entry name" value="PHOSPHOLIPASE-RELATED"/>
    <property type="match status" value="1"/>
</dbReference>
<reference evidence="2 3" key="1">
    <citation type="submission" date="2021-07" db="EMBL/GenBank/DDBJ databases">
        <title>The Aristolochia fimbriata genome: insights into angiosperm evolution, floral development and chemical biosynthesis.</title>
        <authorList>
            <person name="Jiao Y."/>
        </authorList>
    </citation>
    <scope>NUCLEOTIDE SEQUENCE [LARGE SCALE GENOMIC DNA]</scope>
    <source>
        <strain evidence="2">IBCAS-2021</strain>
        <tissue evidence="2">Leaf</tissue>
    </source>
</reference>
<gene>
    <name evidence="2" type="ORF">H6P81_019305</name>
</gene>
<dbReference type="PRINTS" id="PR00111">
    <property type="entry name" value="ABHYDROLASE"/>
</dbReference>
<comment type="caution">
    <text evidence="2">The sequence shown here is derived from an EMBL/GenBank/DDBJ whole genome shotgun (WGS) entry which is preliminary data.</text>
</comment>
<keyword evidence="3" id="KW-1185">Reference proteome</keyword>
<dbReference type="InterPro" id="IPR051044">
    <property type="entry name" value="MAG_DAG_Lipase"/>
</dbReference>